<dbReference type="OrthoDB" id="21467at2759"/>
<evidence type="ECO:0000313" key="7">
    <source>
        <dbReference type="EMBL" id="KAF4314476.1"/>
    </source>
</evidence>
<dbReference type="PANTHER" id="PTHR46754">
    <property type="entry name" value="MKI67 FHA DOMAIN-INTERACTING NUCLEOLAR PHOSPHOPROTEIN"/>
    <property type="match status" value="1"/>
</dbReference>
<dbReference type="InterPro" id="IPR000504">
    <property type="entry name" value="RRM_dom"/>
</dbReference>
<comment type="caution">
    <text evidence="7">The sequence shown here is derived from an EMBL/GenBank/DDBJ whole genome shotgun (WGS) entry which is preliminary data.</text>
</comment>
<dbReference type="SMART" id="SM00360">
    <property type="entry name" value="RRM"/>
    <property type="match status" value="1"/>
</dbReference>
<evidence type="ECO:0000259" key="6">
    <source>
        <dbReference type="PROSITE" id="PS50102"/>
    </source>
</evidence>
<proteinExistence type="predicted"/>
<evidence type="ECO:0000256" key="3">
    <source>
        <dbReference type="ARBA" id="ARBA00023242"/>
    </source>
</evidence>
<protein>
    <recommendedName>
        <fullName evidence="6">RRM domain-containing protein</fullName>
    </recommendedName>
</protein>
<dbReference type="SUPFAM" id="SSF54928">
    <property type="entry name" value="RNA-binding domain, RBD"/>
    <property type="match status" value="1"/>
</dbReference>
<sequence>MAPETKTKKRKSGGAVASPSTKKLKKAEVPVAEEQPAPAKPSKKSKKDVPKQEDEAPTTRSKSSRKRASDFFDGADEGEKPAEKSAGKKSKKAKKDDDEPAPAVKAVNGKKRKAVEEPAPAEEPADEEESAAEGSDSDSEQDEDDQTKALLKGFESDEDEEDGEDEGDLSRVPALPDSKKLRKKLEKANEDKGTGVIYIGRIPHGFYEHQMKAYFSQFGNISRLRLSRNKKTGRSKHYAFVEFSHADVAKIVAETMDKYLMFGHILQVRYIPADQVHLDLFKGSNRRFKPAPRNKIQGRHLRLGMDRETWDRRIEREEERRKGKEDKLKEMGYDFKAPAIKKSSKVPKKSETAAEATEETPKTLTEKPHDEEDPEVAEAMEIVKAEKKSKKSKKRASTGPVAEEAEPEPEPEPVKVKATKAKDSGKAEKAEKKSSKPKSKKAKTSA</sequence>
<dbReference type="GO" id="GO:0005730">
    <property type="term" value="C:nucleolus"/>
    <property type="evidence" value="ECO:0007669"/>
    <property type="project" value="UniProtKB-SubCell"/>
</dbReference>
<feature type="region of interest" description="Disordered" evidence="5">
    <location>
        <begin position="1"/>
        <end position="175"/>
    </location>
</feature>
<dbReference type="Gene3D" id="3.30.70.330">
    <property type="match status" value="1"/>
</dbReference>
<name>A0A8H4J855_9PEZI</name>
<reference evidence="7" key="1">
    <citation type="submission" date="2020-04" db="EMBL/GenBank/DDBJ databases">
        <title>Genome Assembly and Annotation of Botryosphaeria dothidea sdau 11-99, a Latent Pathogen of Apple Fruit Ring Rot in China.</title>
        <authorList>
            <person name="Yu C."/>
            <person name="Diao Y."/>
            <person name="Lu Q."/>
            <person name="Zhao J."/>
            <person name="Cui S."/>
            <person name="Peng C."/>
            <person name="He B."/>
            <person name="Liu H."/>
        </authorList>
    </citation>
    <scope>NUCLEOTIDE SEQUENCE [LARGE SCALE GENOMIC DNA]</scope>
    <source>
        <strain evidence="7">Sdau11-99</strain>
    </source>
</reference>
<feature type="compositionally biased region" description="Acidic residues" evidence="5">
    <location>
        <begin position="156"/>
        <end position="167"/>
    </location>
</feature>
<feature type="compositionally biased region" description="Basic and acidic residues" evidence="5">
    <location>
        <begin position="359"/>
        <end position="370"/>
    </location>
</feature>
<evidence type="ECO:0000256" key="2">
    <source>
        <dbReference type="ARBA" id="ARBA00022884"/>
    </source>
</evidence>
<dbReference type="Proteomes" id="UP000572817">
    <property type="component" value="Unassembled WGS sequence"/>
</dbReference>
<dbReference type="GO" id="GO:0003723">
    <property type="term" value="F:RNA binding"/>
    <property type="evidence" value="ECO:0007669"/>
    <property type="project" value="UniProtKB-UniRule"/>
</dbReference>
<evidence type="ECO:0000256" key="5">
    <source>
        <dbReference type="SAM" id="MobiDB-lite"/>
    </source>
</evidence>
<feature type="region of interest" description="Disordered" evidence="5">
    <location>
        <begin position="339"/>
        <end position="446"/>
    </location>
</feature>
<dbReference type="CDD" id="cd12307">
    <property type="entry name" value="RRM_NIFK_like"/>
    <property type="match status" value="1"/>
</dbReference>
<organism evidence="7 8">
    <name type="scientific">Botryosphaeria dothidea</name>
    <dbReference type="NCBI Taxonomy" id="55169"/>
    <lineage>
        <taxon>Eukaryota</taxon>
        <taxon>Fungi</taxon>
        <taxon>Dikarya</taxon>
        <taxon>Ascomycota</taxon>
        <taxon>Pezizomycotina</taxon>
        <taxon>Dothideomycetes</taxon>
        <taxon>Dothideomycetes incertae sedis</taxon>
        <taxon>Botryosphaeriales</taxon>
        <taxon>Botryosphaeriaceae</taxon>
        <taxon>Botryosphaeria</taxon>
    </lineage>
</organism>
<keyword evidence="8" id="KW-1185">Reference proteome</keyword>
<dbReference type="InterPro" id="IPR012677">
    <property type="entry name" value="Nucleotide-bd_a/b_plait_sf"/>
</dbReference>
<dbReference type="AlphaFoldDB" id="A0A8H4J855"/>
<feature type="compositionally biased region" description="Basic and acidic residues" evidence="5">
    <location>
        <begin position="412"/>
        <end position="434"/>
    </location>
</feature>
<evidence type="ECO:0000256" key="4">
    <source>
        <dbReference type="PROSITE-ProRule" id="PRU00176"/>
    </source>
</evidence>
<evidence type="ECO:0000256" key="1">
    <source>
        <dbReference type="ARBA" id="ARBA00004604"/>
    </source>
</evidence>
<feature type="compositionally biased region" description="Basic residues" evidence="5">
    <location>
        <begin position="435"/>
        <end position="446"/>
    </location>
</feature>
<keyword evidence="3" id="KW-0539">Nucleus</keyword>
<dbReference type="EMBL" id="WWBZ02000001">
    <property type="protein sequence ID" value="KAF4314476.1"/>
    <property type="molecule type" value="Genomic_DNA"/>
</dbReference>
<accession>A0A8H4J855</accession>
<keyword evidence="2 4" id="KW-0694">RNA-binding</keyword>
<feature type="compositionally biased region" description="Basic residues" evidence="5">
    <location>
        <begin position="387"/>
        <end position="396"/>
    </location>
</feature>
<gene>
    <name evidence="7" type="ORF">GTA08_BOTSDO01174</name>
</gene>
<comment type="subcellular location">
    <subcellularLocation>
        <location evidence="1">Nucleus</location>
        <location evidence="1">Nucleolus</location>
    </subcellularLocation>
</comment>
<dbReference type="Pfam" id="PF00076">
    <property type="entry name" value="RRM_1"/>
    <property type="match status" value="1"/>
</dbReference>
<evidence type="ECO:0000313" key="8">
    <source>
        <dbReference type="Proteomes" id="UP000572817"/>
    </source>
</evidence>
<feature type="domain" description="RRM" evidence="6">
    <location>
        <begin position="195"/>
        <end position="273"/>
    </location>
</feature>
<dbReference type="InterPro" id="IPR035979">
    <property type="entry name" value="RBD_domain_sf"/>
</dbReference>
<feature type="compositionally biased region" description="Basic and acidic residues" evidence="5">
    <location>
        <begin position="77"/>
        <end position="86"/>
    </location>
</feature>
<dbReference type="PROSITE" id="PS50102">
    <property type="entry name" value="RRM"/>
    <property type="match status" value="1"/>
</dbReference>
<feature type="compositionally biased region" description="Acidic residues" evidence="5">
    <location>
        <begin position="119"/>
        <end position="145"/>
    </location>
</feature>